<gene>
    <name evidence="1" type="ORF">ACFQDM_16860</name>
</gene>
<keyword evidence="2" id="KW-1185">Reference proteome</keyword>
<evidence type="ECO:0000313" key="1">
    <source>
        <dbReference type="EMBL" id="MFC6199752.1"/>
    </source>
</evidence>
<protein>
    <submittedName>
        <fullName evidence="1">DUF2255 family protein</fullName>
    </submittedName>
</protein>
<comment type="caution">
    <text evidence="1">The sequence shown here is derived from an EMBL/GenBank/DDBJ whole genome shotgun (WGS) entry which is preliminary data.</text>
</comment>
<reference evidence="2" key="1">
    <citation type="journal article" date="2019" name="Int. J. Syst. Evol. Microbiol.">
        <title>The Global Catalogue of Microorganisms (GCM) 10K type strain sequencing project: providing services to taxonomists for standard genome sequencing and annotation.</title>
        <authorList>
            <consortium name="The Broad Institute Genomics Platform"/>
            <consortium name="The Broad Institute Genome Sequencing Center for Infectious Disease"/>
            <person name="Wu L."/>
            <person name="Ma J."/>
        </authorList>
    </citation>
    <scope>NUCLEOTIDE SEQUENCE [LARGE SCALE GENOMIC DNA]</scope>
    <source>
        <strain evidence="2">CGMCC-1.15741</strain>
    </source>
</reference>
<dbReference type="EMBL" id="JBHSSW010000066">
    <property type="protein sequence ID" value="MFC6199752.1"/>
    <property type="molecule type" value="Genomic_DNA"/>
</dbReference>
<dbReference type="Proteomes" id="UP001596303">
    <property type="component" value="Unassembled WGS sequence"/>
</dbReference>
<dbReference type="RefSeq" id="WP_377381151.1">
    <property type="nucleotide sequence ID" value="NZ_JBHSSW010000066.1"/>
</dbReference>
<proteinExistence type="predicted"/>
<name>A0ABW1SDG3_9PROT</name>
<evidence type="ECO:0000313" key="2">
    <source>
        <dbReference type="Proteomes" id="UP001596303"/>
    </source>
</evidence>
<sequence>MTWSDEQLTAFAEANDFHVAPYRADGKTPGTPTYIWSVVTDGGLFIRAFSGQGSSWYQAAVSQKEGQIELTGETFDVTFEPMVSDALNDRIDEVYKSKYADSSYLTPMISDRARGATVQVKPR</sequence>
<dbReference type="Pfam" id="PF10012">
    <property type="entry name" value="DUF2255"/>
    <property type="match status" value="1"/>
</dbReference>
<accession>A0ABW1SDG3</accession>
<organism evidence="1 2">
    <name type="scientific">Ponticaulis profundi</name>
    <dbReference type="NCBI Taxonomy" id="2665222"/>
    <lineage>
        <taxon>Bacteria</taxon>
        <taxon>Pseudomonadati</taxon>
        <taxon>Pseudomonadota</taxon>
        <taxon>Alphaproteobacteria</taxon>
        <taxon>Hyphomonadales</taxon>
        <taxon>Hyphomonadaceae</taxon>
        <taxon>Ponticaulis</taxon>
    </lineage>
</organism>
<dbReference type="PIRSF" id="PIRSF028498">
    <property type="entry name" value="UCP028498"/>
    <property type="match status" value="1"/>
</dbReference>
<dbReference type="InterPro" id="IPR016888">
    <property type="entry name" value="UCP028498"/>
</dbReference>